<dbReference type="InterPro" id="IPR001387">
    <property type="entry name" value="Cro/C1-type_HTH"/>
</dbReference>
<dbReference type="PANTHER" id="PTHR46558:SF11">
    <property type="entry name" value="HTH-TYPE TRANSCRIPTIONAL REGULATOR XRE"/>
    <property type="match status" value="1"/>
</dbReference>
<name>A0AAU9E2F5_9FIRM</name>
<dbReference type="KEGG" id="hprf:HLPR_11170"/>
<dbReference type="Gene3D" id="1.10.260.40">
    <property type="entry name" value="lambda repressor-like DNA-binding domains"/>
    <property type="match status" value="1"/>
</dbReference>
<dbReference type="CDD" id="cd00093">
    <property type="entry name" value="HTH_XRE"/>
    <property type="match status" value="1"/>
</dbReference>
<protein>
    <recommendedName>
        <fullName evidence="2">HTH cro/C1-type domain-containing protein</fullName>
    </recommendedName>
</protein>
<dbReference type="AlphaFoldDB" id="A0AAU9E2F5"/>
<evidence type="ECO:0000256" key="1">
    <source>
        <dbReference type="ARBA" id="ARBA00023125"/>
    </source>
</evidence>
<dbReference type="PANTHER" id="PTHR46558">
    <property type="entry name" value="TRACRIPTIONAL REGULATORY PROTEIN-RELATED-RELATED"/>
    <property type="match status" value="1"/>
</dbReference>
<keyword evidence="4" id="KW-1185">Reference proteome</keyword>
<dbReference type="SMART" id="SM00530">
    <property type="entry name" value="HTH_XRE"/>
    <property type="match status" value="1"/>
</dbReference>
<sequence>MSKQTHIIIKELLKEFKYTQSDLAKKLNVTQASISRYLSGQMQIDIDTLKEIANIFNVSTDYLLGRSEIKTSEETTNINAFHSISTDGLSKEEIDLVKAMVEQLKKKK</sequence>
<reference evidence="3 4" key="1">
    <citation type="submission" date="2023-08" db="EMBL/GenBank/DDBJ databases">
        <title>Helicovermis profunda gen. nov., sp. nov., a novel mesophilic, fermentative bacterium within the Bacillota from a deep-sea hydrothermal vent chimney.</title>
        <authorList>
            <person name="Miyazaki U."/>
            <person name="Mizutani D."/>
            <person name="Hashimoto Y."/>
            <person name="Tame A."/>
            <person name="Sawayama S."/>
            <person name="Miyazaki J."/>
            <person name="Takai K."/>
            <person name="Nakagawa S."/>
        </authorList>
    </citation>
    <scope>NUCLEOTIDE SEQUENCE [LARGE SCALE GENOMIC DNA]</scope>
    <source>
        <strain evidence="3 4">S502</strain>
    </source>
</reference>
<dbReference type="PROSITE" id="PS50943">
    <property type="entry name" value="HTH_CROC1"/>
    <property type="match status" value="1"/>
</dbReference>
<dbReference type="EMBL" id="AP028654">
    <property type="protein sequence ID" value="BEP28786.1"/>
    <property type="molecule type" value="Genomic_DNA"/>
</dbReference>
<evidence type="ECO:0000313" key="3">
    <source>
        <dbReference type="EMBL" id="BEP28786.1"/>
    </source>
</evidence>
<dbReference type="Pfam" id="PF01381">
    <property type="entry name" value="HTH_3"/>
    <property type="match status" value="1"/>
</dbReference>
<gene>
    <name evidence="3" type="ORF">HLPR_11170</name>
</gene>
<dbReference type="SUPFAM" id="SSF47413">
    <property type="entry name" value="lambda repressor-like DNA-binding domains"/>
    <property type="match status" value="1"/>
</dbReference>
<proteinExistence type="predicted"/>
<dbReference type="InterPro" id="IPR010982">
    <property type="entry name" value="Lambda_DNA-bd_dom_sf"/>
</dbReference>
<dbReference type="Proteomes" id="UP001321786">
    <property type="component" value="Chromosome"/>
</dbReference>
<dbReference type="RefSeq" id="WP_338537091.1">
    <property type="nucleotide sequence ID" value="NZ_AP028654.1"/>
</dbReference>
<evidence type="ECO:0000259" key="2">
    <source>
        <dbReference type="PROSITE" id="PS50943"/>
    </source>
</evidence>
<accession>A0AAU9E2F5</accession>
<keyword evidence="1" id="KW-0238">DNA-binding</keyword>
<dbReference type="GO" id="GO:0003677">
    <property type="term" value="F:DNA binding"/>
    <property type="evidence" value="ECO:0007669"/>
    <property type="project" value="UniProtKB-KW"/>
</dbReference>
<evidence type="ECO:0000313" key="4">
    <source>
        <dbReference type="Proteomes" id="UP001321786"/>
    </source>
</evidence>
<feature type="domain" description="HTH cro/C1-type" evidence="2">
    <location>
        <begin position="9"/>
        <end position="63"/>
    </location>
</feature>
<organism evidence="3 4">
    <name type="scientific">Helicovermis profundi</name>
    <dbReference type="NCBI Taxonomy" id="3065157"/>
    <lineage>
        <taxon>Bacteria</taxon>
        <taxon>Bacillati</taxon>
        <taxon>Bacillota</taxon>
        <taxon>Clostridia</taxon>
        <taxon>Helicovermis</taxon>
    </lineage>
</organism>